<proteinExistence type="inferred from homology"/>
<keyword evidence="13" id="KW-1185">Reference proteome</keyword>
<dbReference type="SUPFAM" id="SSF75217">
    <property type="entry name" value="alpha/beta knot"/>
    <property type="match status" value="1"/>
</dbReference>
<accession>A0ABZ3CZ77</accession>
<evidence type="ECO:0000313" key="12">
    <source>
        <dbReference type="EMBL" id="XAD56325.1"/>
    </source>
</evidence>
<dbReference type="NCBIfam" id="NF008700">
    <property type="entry name" value="PRK11713.5-4"/>
    <property type="match status" value="1"/>
</dbReference>
<evidence type="ECO:0000256" key="7">
    <source>
        <dbReference type="ARBA" id="ARBA00022691"/>
    </source>
</evidence>
<feature type="domain" description="Ribosomal RNA small subunit methyltransferase E methyltransferase" evidence="11">
    <location>
        <begin position="73"/>
        <end position="235"/>
    </location>
</feature>
<comment type="catalytic activity">
    <reaction evidence="9 10">
        <text>uridine(1498) in 16S rRNA + S-adenosyl-L-methionine = N(3)-methyluridine(1498) in 16S rRNA + S-adenosyl-L-homocysteine + H(+)</text>
        <dbReference type="Rhea" id="RHEA:42920"/>
        <dbReference type="Rhea" id="RHEA-COMP:10283"/>
        <dbReference type="Rhea" id="RHEA-COMP:10284"/>
        <dbReference type="ChEBI" id="CHEBI:15378"/>
        <dbReference type="ChEBI" id="CHEBI:57856"/>
        <dbReference type="ChEBI" id="CHEBI:59789"/>
        <dbReference type="ChEBI" id="CHEBI:65315"/>
        <dbReference type="ChEBI" id="CHEBI:74502"/>
        <dbReference type="EC" id="2.1.1.193"/>
    </reaction>
</comment>
<dbReference type="PIRSF" id="PIRSF015601">
    <property type="entry name" value="MTase_slr0722"/>
    <property type="match status" value="1"/>
</dbReference>
<dbReference type="InterPro" id="IPR029026">
    <property type="entry name" value="tRNA_m1G_MTases_N"/>
</dbReference>
<comment type="similarity">
    <text evidence="2 10">Belongs to the RNA methyltransferase RsmE family.</text>
</comment>
<evidence type="ECO:0000256" key="5">
    <source>
        <dbReference type="ARBA" id="ARBA00022603"/>
    </source>
</evidence>
<protein>
    <recommendedName>
        <fullName evidence="10">Ribosomal RNA small subunit methyltransferase E</fullName>
        <ecNumber evidence="10">2.1.1.193</ecNumber>
    </recommendedName>
</protein>
<dbReference type="Gene3D" id="3.40.1280.10">
    <property type="match status" value="1"/>
</dbReference>
<dbReference type="GO" id="GO:0032259">
    <property type="term" value="P:methylation"/>
    <property type="evidence" value="ECO:0007669"/>
    <property type="project" value="UniProtKB-KW"/>
</dbReference>
<dbReference type="InterPro" id="IPR046886">
    <property type="entry name" value="RsmE_MTase_dom"/>
</dbReference>
<dbReference type="Proteomes" id="UP001453229">
    <property type="component" value="Chromosome"/>
</dbReference>
<reference evidence="12 13" key="1">
    <citation type="submission" date="2024-04" db="EMBL/GenBank/DDBJ databases">
        <title>Salinicola lusitanus LLJ914,a marine bacterium isolated from the Okinawa Trough.</title>
        <authorList>
            <person name="Li J."/>
        </authorList>
    </citation>
    <scope>NUCLEOTIDE SEQUENCE [LARGE SCALE GENOMIC DNA]</scope>
    <source>
        <strain evidence="12 13">LLJ914</strain>
    </source>
</reference>
<keyword evidence="3 10" id="KW-0963">Cytoplasm</keyword>
<dbReference type="PANTHER" id="PTHR30027:SF3">
    <property type="entry name" value="16S RRNA (URACIL(1498)-N(3))-METHYLTRANSFERASE"/>
    <property type="match status" value="1"/>
</dbReference>
<dbReference type="EMBL" id="CP151919">
    <property type="protein sequence ID" value="XAD56325.1"/>
    <property type="molecule type" value="Genomic_DNA"/>
</dbReference>
<keyword evidence="7 10" id="KW-0949">S-adenosyl-L-methionine</keyword>
<dbReference type="EC" id="2.1.1.193" evidence="10"/>
<comment type="function">
    <text evidence="8 10">Specifically methylates the N3 position of the uracil ring of uridine 1498 (m3U1498) in 16S rRNA. Acts on the fully assembled 30S ribosomal subunit.</text>
</comment>
<dbReference type="NCBIfam" id="TIGR00046">
    <property type="entry name" value="RsmE family RNA methyltransferase"/>
    <property type="match status" value="1"/>
</dbReference>
<dbReference type="CDD" id="cd18084">
    <property type="entry name" value="RsmE-like"/>
    <property type="match status" value="1"/>
</dbReference>
<name>A0ABZ3CZ77_9GAMM</name>
<comment type="subcellular location">
    <subcellularLocation>
        <location evidence="1 10">Cytoplasm</location>
    </subcellularLocation>
</comment>
<keyword evidence="4 10" id="KW-0698">rRNA processing</keyword>
<evidence type="ECO:0000256" key="6">
    <source>
        <dbReference type="ARBA" id="ARBA00022679"/>
    </source>
</evidence>
<dbReference type="Pfam" id="PF04452">
    <property type="entry name" value="Methyltrans_RNA"/>
    <property type="match status" value="1"/>
</dbReference>
<evidence type="ECO:0000256" key="2">
    <source>
        <dbReference type="ARBA" id="ARBA00005528"/>
    </source>
</evidence>
<dbReference type="RefSeq" id="WP_110602560.1">
    <property type="nucleotide sequence ID" value="NZ_CP151919.1"/>
</dbReference>
<evidence type="ECO:0000256" key="10">
    <source>
        <dbReference type="PIRNR" id="PIRNR015601"/>
    </source>
</evidence>
<gene>
    <name evidence="12" type="ORF">AAGT95_10165</name>
</gene>
<evidence type="ECO:0000256" key="4">
    <source>
        <dbReference type="ARBA" id="ARBA00022552"/>
    </source>
</evidence>
<evidence type="ECO:0000259" key="11">
    <source>
        <dbReference type="Pfam" id="PF04452"/>
    </source>
</evidence>
<evidence type="ECO:0000313" key="13">
    <source>
        <dbReference type="Proteomes" id="UP001453229"/>
    </source>
</evidence>
<dbReference type="GO" id="GO:0008168">
    <property type="term" value="F:methyltransferase activity"/>
    <property type="evidence" value="ECO:0007669"/>
    <property type="project" value="UniProtKB-KW"/>
</dbReference>
<evidence type="ECO:0000256" key="3">
    <source>
        <dbReference type="ARBA" id="ARBA00022490"/>
    </source>
</evidence>
<organism evidence="12 13">
    <name type="scientific">Salinicola lusitanus</name>
    <dbReference type="NCBI Taxonomy" id="1949085"/>
    <lineage>
        <taxon>Bacteria</taxon>
        <taxon>Pseudomonadati</taxon>
        <taxon>Pseudomonadota</taxon>
        <taxon>Gammaproteobacteria</taxon>
        <taxon>Oceanospirillales</taxon>
        <taxon>Halomonadaceae</taxon>
        <taxon>Salinicola</taxon>
    </lineage>
</organism>
<dbReference type="InterPro" id="IPR006700">
    <property type="entry name" value="RsmE"/>
</dbReference>
<evidence type="ECO:0000256" key="8">
    <source>
        <dbReference type="ARBA" id="ARBA00025699"/>
    </source>
</evidence>
<evidence type="ECO:0000256" key="9">
    <source>
        <dbReference type="ARBA" id="ARBA00047944"/>
    </source>
</evidence>
<keyword evidence="6 10" id="KW-0808">Transferase</keyword>
<dbReference type="InterPro" id="IPR029028">
    <property type="entry name" value="Alpha/beta_knot_MTases"/>
</dbReference>
<sequence length="236" mass="26621">MNLILLQPDEWLDDTHATVRDPRRLRHLVDVHRATPGDSLTVGALDGLMGRGELLALSDGEARFRVTLDREPPAPLPVHLLLALPRPRMLARTLEHVSALGVKRVTLMHTRRVEKSYWQSPELKPEKIRQHLLLGLEQARDTRLPEITLETRFRPFVEDRLPALLEGRRGLLAHPGLAQACPRAITEPTLLAIGPEGGFVDYEVERFLELGFEGIHLGERILRVETAVTALLARLF</sequence>
<evidence type="ECO:0000256" key="1">
    <source>
        <dbReference type="ARBA" id="ARBA00004496"/>
    </source>
</evidence>
<dbReference type="PANTHER" id="PTHR30027">
    <property type="entry name" value="RIBOSOMAL RNA SMALL SUBUNIT METHYLTRANSFERASE E"/>
    <property type="match status" value="1"/>
</dbReference>
<keyword evidence="5 10" id="KW-0489">Methyltransferase</keyword>